<proteinExistence type="predicted"/>
<reference evidence="1" key="1">
    <citation type="submission" date="2022-02" db="EMBL/GenBank/DDBJ databases">
        <title>Plant Genome Project.</title>
        <authorList>
            <person name="Zhang R.-G."/>
        </authorList>
    </citation>
    <scope>NUCLEOTIDE SEQUENCE</scope>
    <source>
        <strain evidence="1">AT1</strain>
    </source>
</reference>
<dbReference type="EMBL" id="CM046392">
    <property type="protein sequence ID" value="KAI8555032.1"/>
    <property type="molecule type" value="Genomic_DNA"/>
</dbReference>
<name>A0ACC0NQJ2_RHOML</name>
<comment type="caution">
    <text evidence="1">The sequence shown here is derived from an EMBL/GenBank/DDBJ whole genome shotgun (WGS) entry which is preliminary data.</text>
</comment>
<protein>
    <submittedName>
        <fullName evidence="1">Uncharacterized protein</fullName>
    </submittedName>
</protein>
<dbReference type="Proteomes" id="UP001062846">
    <property type="component" value="Chromosome 5"/>
</dbReference>
<evidence type="ECO:0000313" key="2">
    <source>
        <dbReference type="Proteomes" id="UP001062846"/>
    </source>
</evidence>
<gene>
    <name evidence="1" type="ORF">RHMOL_Rhmol05G0142700</name>
</gene>
<evidence type="ECO:0000313" key="1">
    <source>
        <dbReference type="EMBL" id="KAI8555032.1"/>
    </source>
</evidence>
<organism evidence="1 2">
    <name type="scientific">Rhododendron molle</name>
    <name type="common">Chinese azalea</name>
    <name type="synonym">Azalea mollis</name>
    <dbReference type="NCBI Taxonomy" id="49168"/>
    <lineage>
        <taxon>Eukaryota</taxon>
        <taxon>Viridiplantae</taxon>
        <taxon>Streptophyta</taxon>
        <taxon>Embryophyta</taxon>
        <taxon>Tracheophyta</taxon>
        <taxon>Spermatophyta</taxon>
        <taxon>Magnoliopsida</taxon>
        <taxon>eudicotyledons</taxon>
        <taxon>Gunneridae</taxon>
        <taxon>Pentapetalae</taxon>
        <taxon>asterids</taxon>
        <taxon>Ericales</taxon>
        <taxon>Ericaceae</taxon>
        <taxon>Ericoideae</taxon>
        <taxon>Rhodoreae</taxon>
        <taxon>Rhododendron</taxon>
    </lineage>
</organism>
<keyword evidence="2" id="KW-1185">Reference proteome</keyword>
<accession>A0ACC0NQJ2</accession>
<sequence length="131" mass="14394">MMLKAKEERVRAIAASGAAERAERERAGPGGLVADVEAEEREAEEVQVPRVRAVDEAGAVTRPEFSAEVYMPPRPHLFVPSGFAGYKPQQTDYDIELVLRDPMVNIANTWAETPCCKCHACKNLNPQSAID</sequence>